<evidence type="ECO:0000256" key="6">
    <source>
        <dbReference type="ARBA" id="ARBA00022729"/>
    </source>
</evidence>
<evidence type="ECO:0000256" key="10">
    <source>
        <dbReference type="ARBA" id="ARBA00023237"/>
    </source>
</evidence>
<evidence type="ECO:0000256" key="9">
    <source>
        <dbReference type="ARBA" id="ARBA00023136"/>
    </source>
</evidence>
<dbReference type="GO" id="GO:0009279">
    <property type="term" value="C:cell outer membrane"/>
    <property type="evidence" value="ECO:0007669"/>
    <property type="project" value="UniProtKB-SubCell"/>
</dbReference>
<feature type="domain" description="Porin" evidence="12">
    <location>
        <begin position="9"/>
        <end position="218"/>
    </location>
</feature>
<dbReference type="GO" id="GO:0015288">
    <property type="term" value="F:porin activity"/>
    <property type="evidence" value="ECO:0007669"/>
    <property type="project" value="UniProtKB-KW"/>
</dbReference>
<keyword evidence="3" id="KW-0813">Transport</keyword>
<keyword evidence="6 11" id="KW-0732">Signal</keyword>
<accession>A0A5E4XV83</accession>
<feature type="signal peptide" evidence="11">
    <location>
        <begin position="1"/>
        <end position="20"/>
    </location>
</feature>
<keyword evidence="5" id="KW-0812">Transmembrane</keyword>
<feature type="chain" id="PRO_5022842526" evidence="11">
    <location>
        <begin position="21"/>
        <end position="383"/>
    </location>
</feature>
<dbReference type="AlphaFoldDB" id="A0A5E4XV83"/>
<evidence type="ECO:0000259" key="12">
    <source>
        <dbReference type="Pfam" id="PF13609"/>
    </source>
</evidence>
<organism evidence="13 14">
    <name type="scientific">Pandoraea anhela</name>
    <dbReference type="NCBI Taxonomy" id="2508295"/>
    <lineage>
        <taxon>Bacteria</taxon>
        <taxon>Pseudomonadati</taxon>
        <taxon>Pseudomonadota</taxon>
        <taxon>Betaproteobacteria</taxon>
        <taxon>Burkholderiales</taxon>
        <taxon>Burkholderiaceae</taxon>
        <taxon>Pandoraea</taxon>
    </lineage>
</organism>
<dbReference type="InterPro" id="IPR023614">
    <property type="entry name" value="Porin_dom_sf"/>
</dbReference>
<keyword evidence="4" id="KW-1134">Transmembrane beta strand</keyword>
<comment type="subunit">
    <text evidence="2">Homotrimer.</text>
</comment>
<evidence type="ECO:0000256" key="1">
    <source>
        <dbReference type="ARBA" id="ARBA00004571"/>
    </source>
</evidence>
<dbReference type="GO" id="GO:0046930">
    <property type="term" value="C:pore complex"/>
    <property type="evidence" value="ECO:0007669"/>
    <property type="project" value="UniProtKB-KW"/>
</dbReference>
<dbReference type="Pfam" id="PF13609">
    <property type="entry name" value="Porin_4"/>
    <property type="match status" value="1"/>
</dbReference>
<dbReference type="InterPro" id="IPR033900">
    <property type="entry name" value="Gram_neg_porin_domain"/>
</dbReference>
<dbReference type="EMBL" id="CABPSB010000017">
    <property type="protein sequence ID" value="VVE40173.1"/>
    <property type="molecule type" value="Genomic_DNA"/>
</dbReference>
<evidence type="ECO:0000256" key="3">
    <source>
        <dbReference type="ARBA" id="ARBA00022448"/>
    </source>
</evidence>
<sequence>MKRKVGMAMALMLAAGGVKADGLQIYGILDNSVEYLSNAGVGANGGKASLLRISNGSQAPNRFGFKGSEDLGGGLKAIMQLEAGFNLDSGQLQQGGRMFGRQAYVGLQNSWGALSVGRQKNLIYDAFLELDPLSYYSYSLPALDAQFVGKADNAIKYAGNVNGFKVAGLFSTGYDATIANGAQVPGEWRVGKEYSVSVGYASGPLNASLVYDRQQGTTVATQGPHNAACGRRCELCARQLQAVCRVPVVSERCAGRGGAQRIVFRGPAVPAGSGSDALGRDLLPQHHVDESASVSPGGQRGVSAVKAHAVVRAGRLLAQPERLQSRRDGVWHERCARQQSIGRGGGAVARLLTLHVPGNKKGHPGMSFSASADDPLRVIRAMA</sequence>
<dbReference type="SUPFAM" id="SSF56935">
    <property type="entry name" value="Porins"/>
    <property type="match status" value="1"/>
</dbReference>
<keyword evidence="8" id="KW-0626">Porin</keyword>
<gene>
    <name evidence="13" type="ORF">PAN31108_04108</name>
</gene>
<evidence type="ECO:0000256" key="2">
    <source>
        <dbReference type="ARBA" id="ARBA00011233"/>
    </source>
</evidence>
<keyword evidence="7" id="KW-0406">Ion transport</keyword>
<dbReference type="PANTHER" id="PTHR34501:SF9">
    <property type="entry name" value="MAJOR OUTER MEMBRANE PROTEIN P.IA"/>
    <property type="match status" value="1"/>
</dbReference>
<evidence type="ECO:0000256" key="5">
    <source>
        <dbReference type="ARBA" id="ARBA00022692"/>
    </source>
</evidence>
<keyword evidence="10" id="KW-0998">Cell outer membrane</keyword>
<dbReference type="PANTHER" id="PTHR34501">
    <property type="entry name" value="PROTEIN YDDL-RELATED"/>
    <property type="match status" value="1"/>
</dbReference>
<protein>
    <submittedName>
        <fullName evidence="13">Porin</fullName>
    </submittedName>
</protein>
<keyword evidence="9" id="KW-0472">Membrane</keyword>
<evidence type="ECO:0000256" key="7">
    <source>
        <dbReference type="ARBA" id="ARBA00023065"/>
    </source>
</evidence>
<evidence type="ECO:0000256" key="11">
    <source>
        <dbReference type="SAM" id="SignalP"/>
    </source>
</evidence>
<dbReference type="Proteomes" id="UP000406256">
    <property type="component" value="Unassembled WGS sequence"/>
</dbReference>
<reference evidence="13 14" key="1">
    <citation type="submission" date="2019-08" db="EMBL/GenBank/DDBJ databases">
        <authorList>
            <person name="Peeters C."/>
        </authorList>
    </citation>
    <scope>NUCLEOTIDE SEQUENCE [LARGE SCALE GENOMIC DNA]</scope>
    <source>
        <strain evidence="13 14">LMG 31108</strain>
    </source>
</reference>
<keyword evidence="14" id="KW-1185">Reference proteome</keyword>
<dbReference type="GO" id="GO:0006811">
    <property type="term" value="P:monoatomic ion transport"/>
    <property type="evidence" value="ECO:0007669"/>
    <property type="project" value="UniProtKB-KW"/>
</dbReference>
<dbReference type="InterPro" id="IPR050298">
    <property type="entry name" value="Gram-neg_bact_OMP"/>
</dbReference>
<evidence type="ECO:0000313" key="13">
    <source>
        <dbReference type="EMBL" id="VVE40173.1"/>
    </source>
</evidence>
<dbReference type="CDD" id="cd00342">
    <property type="entry name" value="gram_neg_porins"/>
    <property type="match status" value="1"/>
</dbReference>
<evidence type="ECO:0000256" key="8">
    <source>
        <dbReference type="ARBA" id="ARBA00023114"/>
    </source>
</evidence>
<evidence type="ECO:0000256" key="4">
    <source>
        <dbReference type="ARBA" id="ARBA00022452"/>
    </source>
</evidence>
<proteinExistence type="predicted"/>
<evidence type="ECO:0000313" key="14">
    <source>
        <dbReference type="Proteomes" id="UP000406256"/>
    </source>
</evidence>
<name>A0A5E4XV83_9BURK</name>
<dbReference type="Gene3D" id="2.40.160.10">
    <property type="entry name" value="Porin"/>
    <property type="match status" value="1"/>
</dbReference>
<comment type="subcellular location">
    <subcellularLocation>
        <location evidence="1">Cell outer membrane</location>
        <topology evidence="1">Multi-pass membrane protein</topology>
    </subcellularLocation>
</comment>